<dbReference type="Pfam" id="PF02518">
    <property type="entry name" value="HATPase_c"/>
    <property type="match status" value="1"/>
</dbReference>
<dbReference type="SUPFAM" id="SSF55874">
    <property type="entry name" value="ATPase domain of HSP90 chaperone/DNA topoisomerase II/histidine kinase"/>
    <property type="match status" value="1"/>
</dbReference>
<keyword evidence="4" id="KW-0808">Transferase</keyword>
<keyword evidence="7" id="KW-0067">ATP-binding</keyword>
<keyword evidence="13" id="KW-1185">Reference proteome</keyword>
<dbReference type="CDD" id="cd16917">
    <property type="entry name" value="HATPase_UhpB-NarQ-NarX-like"/>
    <property type="match status" value="1"/>
</dbReference>
<evidence type="ECO:0000313" key="13">
    <source>
        <dbReference type="Proteomes" id="UP001500742"/>
    </source>
</evidence>
<dbReference type="InterPro" id="IPR003594">
    <property type="entry name" value="HATPase_dom"/>
</dbReference>
<protein>
    <recommendedName>
        <fullName evidence="2">histidine kinase</fullName>
        <ecNumber evidence="2">2.7.13.3</ecNumber>
    </recommendedName>
</protein>
<evidence type="ECO:0000256" key="1">
    <source>
        <dbReference type="ARBA" id="ARBA00000085"/>
    </source>
</evidence>
<keyword evidence="8" id="KW-0902">Two-component regulatory system</keyword>
<dbReference type="RefSeq" id="WP_259093763.1">
    <property type="nucleotide sequence ID" value="NZ_BAAAZC010000026.1"/>
</dbReference>
<evidence type="ECO:0000256" key="2">
    <source>
        <dbReference type="ARBA" id="ARBA00012438"/>
    </source>
</evidence>
<evidence type="ECO:0000259" key="11">
    <source>
        <dbReference type="Pfam" id="PF07730"/>
    </source>
</evidence>
<keyword evidence="5" id="KW-0547">Nucleotide-binding</keyword>
<comment type="catalytic activity">
    <reaction evidence="1">
        <text>ATP + protein L-histidine = ADP + protein N-phospho-L-histidine.</text>
        <dbReference type="EC" id="2.7.13.3"/>
    </reaction>
</comment>
<accession>A0ABP7QHT6</accession>
<keyword evidence="9" id="KW-0812">Transmembrane</keyword>
<dbReference type="InterPro" id="IPR011712">
    <property type="entry name" value="Sig_transdc_His_kin_sub3_dim/P"/>
</dbReference>
<dbReference type="EC" id="2.7.13.3" evidence="2"/>
<feature type="domain" description="Signal transduction histidine kinase subgroup 3 dimerisation and phosphoacceptor" evidence="11">
    <location>
        <begin position="67"/>
        <end position="131"/>
    </location>
</feature>
<dbReference type="InterPro" id="IPR050482">
    <property type="entry name" value="Sensor_HK_TwoCompSys"/>
</dbReference>
<evidence type="ECO:0000256" key="3">
    <source>
        <dbReference type="ARBA" id="ARBA00022553"/>
    </source>
</evidence>
<keyword evidence="9" id="KW-1133">Transmembrane helix</keyword>
<evidence type="ECO:0000256" key="5">
    <source>
        <dbReference type="ARBA" id="ARBA00022741"/>
    </source>
</evidence>
<evidence type="ECO:0000313" key="12">
    <source>
        <dbReference type="EMBL" id="GAA3982087.1"/>
    </source>
</evidence>
<sequence length="272" mass="30575">MQKDVGENIYILVIMCTGGIALLVIAFVILFIRNQSRLLLQKESLHQAAMDHQKNLLHAVIYSQEEERKRIGQNLHDEVGGSLSNLRILINRFNDGTDVTKESLPTELYKQLIDKIIENVRNISHNLSPPGLELFGFSEALEEIKDIVGKGDESFISITNHADKTTDALPKPVALALIRVLQELVTNTLKHSKATCIGISLFMKNNLLSIHYTDDGVGCDMDDKKFKKGMGMQNIESRLTMIDARYTIKTSVGKGFALFIYLEPDKEYPELT</sequence>
<comment type="caution">
    <text evidence="12">The sequence shown here is derived from an EMBL/GenBank/DDBJ whole genome shotgun (WGS) entry which is preliminary data.</text>
</comment>
<keyword evidence="3" id="KW-0597">Phosphoprotein</keyword>
<dbReference type="InterPro" id="IPR036890">
    <property type="entry name" value="HATPase_C_sf"/>
</dbReference>
<organism evidence="12 13">
    <name type="scientific">Mucilaginibacter dorajii</name>
    <dbReference type="NCBI Taxonomy" id="692994"/>
    <lineage>
        <taxon>Bacteria</taxon>
        <taxon>Pseudomonadati</taxon>
        <taxon>Bacteroidota</taxon>
        <taxon>Sphingobacteriia</taxon>
        <taxon>Sphingobacteriales</taxon>
        <taxon>Sphingobacteriaceae</taxon>
        <taxon>Mucilaginibacter</taxon>
    </lineage>
</organism>
<evidence type="ECO:0000256" key="4">
    <source>
        <dbReference type="ARBA" id="ARBA00022679"/>
    </source>
</evidence>
<dbReference type="Pfam" id="PF07730">
    <property type="entry name" value="HisKA_3"/>
    <property type="match status" value="1"/>
</dbReference>
<evidence type="ECO:0000259" key="10">
    <source>
        <dbReference type="Pfam" id="PF02518"/>
    </source>
</evidence>
<proteinExistence type="predicted"/>
<dbReference type="PANTHER" id="PTHR24421:SF10">
    <property type="entry name" value="NITRATE_NITRITE SENSOR PROTEIN NARQ"/>
    <property type="match status" value="1"/>
</dbReference>
<dbReference type="Gene3D" id="3.30.565.10">
    <property type="entry name" value="Histidine kinase-like ATPase, C-terminal domain"/>
    <property type="match status" value="1"/>
</dbReference>
<keyword evidence="9" id="KW-0472">Membrane</keyword>
<evidence type="ECO:0000256" key="9">
    <source>
        <dbReference type="SAM" id="Phobius"/>
    </source>
</evidence>
<keyword evidence="6" id="KW-0418">Kinase</keyword>
<evidence type="ECO:0000256" key="6">
    <source>
        <dbReference type="ARBA" id="ARBA00022777"/>
    </source>
</evidence>
<dbReference type="Gene3D" id="1.20.5.1930">
    <property type="match status" value="1"/>
</dbReference>
<reference evidence="13" key="1">
    <citation type="journal article" date="2019" name="Int. J. Syst. Evol. Microbiol.">
        <title>The Global Catalogue of Microorganisms (GCM) 10K type strain sequencing project: providing services to taxonomists for standard genome sequencing and annotation.</title>
        <authorList>
            <consortium name="The Broad Institute Genomics Platform"/>
            <consortium name="The Broad Institute Genome Sequencing Center for Infectious Disease"/>
            <person name="Wu L."/>
            <person name="Ma J."/>
        </authorList>
    </citation>
    <scope>NUCLEOTIDE SEQUENCE [LARGE SCALE GENOMIC DNA]</scope>
    <source>
        <strain evidence="13">JCM 16601</strain>
    </source>
</reference>
<gene>
    <name evidence="12" type="ORF">GCM10022210_36890</name>
</gene>
<name>A0ABP7QHT6_9SPHI</name>
<feature type="transmembrane region" description="Helical" evidence="9">
    <location>
        <begin position="12"/>
        <end position="32"/>
    </location>
</feature>
<dbReference type="Proteomes" id="UP001500742">
    <property type="component" value="Unassembled WGS sequence"/>
</dbReference>
<evidence type="ECO:0000256" key="7">
    <source>
        <dbReference type="ARBA" id="ARBA00022840"/>
    </source>
</evidence>
<dbReference type="EMBL" id="BAAAZC010000026">
    <property type="protein sequence ID" value="GAA3982087.1"/>
    <property type="molecule type" value="Genomic_DNA"/>
</dbReference>
<evidence type="ECO:0000256" key="8">
    <source>
        <dbReference type="ARBA" id="ARBA00023012"/>
    </source>
</evidence>
<feature type="domain" description="Histidine kinase/HSP90-like ATPase" evidence="10">
    <location>
        <begin position="175"/>
        <end position="262"/>
    </location>
</feature>
<dbReference type="PANTHER" id="PTHR24421">
    <property type="entry name" value="NITRATE/NITRITE SENSOR PROTEIN NARX-RELATED"/>
    <property type="match status" value="1"/>
</dbReference>